<feature type="transmembrane region" description="Helical" evidence="2">
    <location>
        <begin position="92"/>
        <end position="115"/>
    </location>
</feature>
<dbReference type="AlphaFoldDB" id="A0A395JMF0"/>
<feature type="transmembrane region" description="Helical" evidence="2">
    <location>
        <begin position="52"/>
        <end position="72"/>
    </location>
</feature>
<dbReference type="GO" id="GO:0003677">
    <property type="term" value="F:DNA binding"/>
    <property type="evidence" value="ECO:0007669"/>
    <property type="project" value="InterPro"/>
</dbReference>
<feature type="transmembrane region" description="Helical" evidence="2">
    <location>
        <begin position="127"/>
        <end position="147"/>
    </location>
</feature>
<dbReference type="Proteomes" id="UP000253083">
    <property type="component" value="Unassembled WGS sequence"/>
</dbReference>
<sequence>MTSSLLKRLNEPFPTRDSVSHDLLSILYVGAFITAFLYFFKPFGLHRVPHGLFWVCFGFGLITVLFGFGFNLVTRYVLRIKTDVPSWTLWKWVVQCLVMIGLIAFANTLYLMVLYPSYFGSLRVFFGMLRNTLLIGVVPVAFSGLLIQLRAATLNQQTAVDIGSSTPRSPSSELFVFDISHDQQLRLPHDDLAYIEAMQNYIVVHYWCDGKLASQVIRATMAGAEKMLAESRVVRCHRSYFVNTAAVAEISGNAQGLKLRLHNIDDLYVPVSRTFISAFKAAMA</sequence>
<dbReference type="Gene3D" id="2.40.50.1020">
    <property type="entry name" value="LytTr DNA-binding domain"/>
    <property type="match status" value="1"/>
</dbReference>
<name>A0A395JMF0_9GAMM</name>
<dbReference type="GO" id="GO:0000156">
    <property type="term" value="F:phosphorelay response regulator activity"/>
    <property type="evidence" value="ECO:0007669"/>
    <property type="project" value="InterPro"/>
</dbReference>
<keyword evidence="2" id="KW-0812">Transmembrane</keyword>
<keyword evidence="2" id="KW-1133">Transmembrane helix</keyword>
<gene>
    <name evidence="4" type="ORF">DFR28_101205</name>
</gene>
<feature type="domain" description="HTH LytTR-type" evidence="3">
    <location>
        <begin position="175"/>
        <end position="284"/>
    </location>
</feature>
<dbReference type="PANTHER" id="PTHR37299">
    <property type="entry name" value="TRANSCRIPTIONAL REGULATOR-RELATED"/>
    <property type="match status" value="1"/>
</dbReference>
<dbReference type="InParanoid" id="A0A395JMF0"/>
<reference evidence="4 5" key="1">
    <citation type="submission" date="2018-06" db="EMBL/GenBank/DDBJ databases">
        <title>Genomic Encyclopedia of Type Strains, Phase IV (KMG-IV): sequencing the most valuable type-strain genomes for metagenomic binning, comparative biology and taxonomic classification.</title>
        <authorList>
            <person name="Goeker M."/>
        </authorList>
    </citation>
    <scope>NUCLEOTIDE SEQUENCE [LARGE SCALE GENOMIC DNA]</scope>
    <source>
        <strain evidence="4 5">DSM 24032</strain>
    </source>
</reference>
<proteinExistence type="predicted"/>
<feature type="transmembrane region" description="Helical" evidence="2">
    <location>
        <begin position="20"/>
        <end position="40"/>
    </location>
</feature>
<organism evidence="4 5">
    <name type="scientific">Arenicella xantha</name>
    <dbReference type="NCBI Taxonomy" id="644221"/>
    <lineage>
        <taxon>Bacteria</taxon>
        <taxon>Pseudomonadati</taxon>
        <taxon>Pseudomonadota</taxon>
        <taxon>Gammaproteobacteria</taxon>
        <taxon>Arenicellales</taxon>
        <taxon>Arenicellaceae</taxon>
        <taxon>Arenicella</taxon>
    </lineage>
</organism>
<dbReference type="SMART" id="SM00850">
    <property type="entry name" value="LytTR"/>
    <property type="match status" value="1"/>
</dbReference>
<dbReference type="EMBL" id="QNRT01000001">
    <property type="protein sequence ID" value="RBP52821.1"/>
    <property type="molecule type" value="Genomic_DNA"/>
</dbReference>
<keyword evidence="2" id="KW-0472">Membrane</keyword>
<evidence type="ECO:0000259" key="3">
    <source>
        <dbReference type="PROSITE" id="PS50930"/>
    </source>
</evidence>
<accession>A0A395JMF0</accession>
<evidence type="ECO:0000256" key="2">
    <source>
        <dbReference type="SAM" id="Phobius"/>
    </source>
</evidence>
<dbReference type="Pfam" id="PF04397">
    <property type="entry name" value="LytTR"/>
    <property type="match status" value="1"/>
</dbReference>
<evidence type="ECO:0000256" key="1">
    <source>
        <dbReference type="ARBA" id="ARBA00023012"/>
    </source>
</evidence>
<dbReference type="RefSeq" id="WP_170131920.1">
    <property type="nucleotide sequence ID" value="NZ_QNRT01000001.1"/>
</dbReference>
<protein>
    <submittedName>
        <fullName evidence="4">LytTR family transcriptional regulator</fullName>
    </submittedName>
</protein>
<comment type="caution">
    <text evidence="4">The sequence shown here is derived from an EMBL/GenBank/DDBJ whole genome shotgun (WGS) entry which is preliminary data.</text>
</comment>
<dbReference type="InterPro" id="IPR007492">
    <property type="entry name" value="LytTR_DNA-bd_dom"/>
</dbReference>
<dbReference type="PANTHER" id="PTHR37299:SF1">
    <property type="entry name" value="STAGE 0 SPORULATION PROTEIN A HOMOLOG"/>
    <property type="match status" value="1"/>
</dbReference>
<keyword evidence="1" id="KW-0902">Two-component regulatory system</keyword>
<evidence type="ECO:0000313" key="5">
    <source>
        <dbReference type="Proteomes" id="UP000253083"/>
    </source>
</evidence>
<dbReference type="InterPro" id="IPR046947">
    <property type="entry name" value="LytR-like"/>
</dbReference>
<dbReference type="PROSITE" id="PS50930">
    <property type="entry name" value="HTH_LYTTR"/>
    <property type="match status" value="1"/>
</dbReference>
<evidence type="ECO:0000313" key="4">
    <source>
        <dbReference type="EMBL" id="RBP52821.1"/>
    </source>
</evidence>
<keyword evidence="5" id="KW-1185">Reference proteome</keyword>